<dbReference type="AlphaFoldDB" id="A0AAD6Q1E7"/>
<dbReference type="EMBL" id="JAQIZT010000013">
    <property type="protein sequence ID" value="KAJ6975654.1"/>
    <property type="molecule type" value="Genomic_DNA"/>
</dbReference>
<proteinExistence type="predicted"/>
<comment type="caution">
    <text evidence="1">The sequence shown here is derived from an EMBL/GenBank/DDBJ whole genome shotgun (WGS) entry which is preliminary data.</text>
</comment>
<evidence type="ECO:0000313" key="2">
    <source>
        <dbReference type="Proteomes" id="UP001164929"/>
    </source>
</evidence>
<accession>A0AAD6Q1E7</accession>
<name>A0AAD6Q1E7_9ROSI</name>
<reference evidence="1" key="1">
    <citation type="journal article" date="2023" name="Mol. Ecol. Resour.">
        <title>Chromosome-level genome assembly of a triploid poplar Populus alba 'Berolinensis'.</title>
        <authorList>
            <person name="Chen S."/>
            <person name="Yu Y."/>
            <person name="Wang X."/>
            <person name="Wang S."/>
            <person name="Zhang T."/>
            <person name="Zhou Y."/>
            <person name="He R."/>
            <person name="Meng N."/>
            <person name="Wang Y."/>
            <person name="Liu W."/>
            <person name="Liu Z."/>
            <person name="Liu J."/>
            <person name="Guo Q."/>
            <person name="Huang H."/>
            <person name="Sederoff R.R."/>
            <person name="Wang G."/>
            <person name="Qu G."/>
            <person name="Chen S."/>
        </authorList>
    </citation>
    <scope>NUCLEOTIDE SEQUENCE</scope>
    <source>
        <strain evidence="1">SC-2020</strain>
    </source>
</reference>
<gene>
    <name evidence="1" type="ORF">NC653_031473</name>
</gene>
<organism evidence="1 2">
    <name type="scientific">Populus alba x Populus x berolinensis</name>
    <dbReference type="NCBI Taxonomy" id="444605"/>
    <lineage>
        <taxon>Eukaryota</taxon>
        <taxon>Viridiplantae</taxon>
        <taxon>Streptophyta</taxon>
        <taxon>Embryophyta</taxon>
        <taxon>Tracheophyta</taxon>
        <taxon>Spermatophyta</taxon>
        <taxon>Magnoliopsida</taxon>
        <taxon>eudicotyledons</taxon>
        <taxon>Gunneridae</taxon>
        <taxon>Pentapetalae</taxon>
        <taxon>rosids</taxon>
        <taxon>fabids</taxon>
        <taxon>Malpighiales</taxon>
        <taxon>Salicaceae</taxon>
        <taxon>Saliceae</taxon>
        <taxon>Populus</taxon>
    </lineage>
</organism>
<keyword evidence="2" id="KW-1185">Reference proteome</keyword>
<protein>
    <submittedName>
        <fullName evidence="1">Uncharacterized protein</fullName>
    </submittedName>
</protein>
<dbReference type="Proteomes" id="UP001164929">
    <property type="component" value="Chromosome 13"/>
</dbReference>
<sequence>MISMDLGGKDKRKGVKIIEIESLKPKERKKNLEKNLLKGLFKSILDVLGERSPIYPISRDKLKGTVDAHHAAHHSRR</sequence>
<evidence type="ECO:0000313" key="1">
    <source>
        <dbReference type="EMBL" id="KAJ6975654.1"/>
    </source>
</evidence>